<protein>
    <submittedName>
        <fullName evidence="1">Uncharacterized protein</fullName>
    </submittedName>
</protein>
<keyword evidence="2" id="KW-1185">Reference proteome</keyword>
<dbReference type="EMBL" id="JAPFPW010000003">
    <property type="protein sequence ID" value="MCW7753103.1"/>
    <property type="molecule type" value="Genomic_DNA"/>
</dbReference>
<comment type="caution">
    <text evidence="1">The sequence shown here is derived from an EMBL/GenBank/DDBJ whole genome shotgun (WGS) entry which is preliminary data.</text>
</comment>
<accession>A0ABT3N6L9</accession>
<sequence length="95" mass="10725">MASPIPPLNGPLWASAPASIIHDHEDQILLARHLVRKANTILISLNTVSQLIQHKMVSVANLLRTVRGLRPEVYHEAFLQSFRSQCGRKQLLRIQ</sequence>
<evidence type="ECO:0000313" key="2">
    <source>
        <dbReference type="Proteomes" id="UP001209681"/>
    </source>
</evidence>
<dbReference type="Proteomes" id="UP001209681">
    <property type="component" value="Unassembled WGS sequence"/>
</dbReference>
<dbReference type="RefSeq" id="WP_265423961.1">
    <property type="nucleotide sequence ID" value="NZ_JAPFPW010000003.1"/>
</dbReference>
<organism evidence="1 2">
    <name type="scientific">Desulfobotulus pelophilus</name>
    <dbReference type="NCBI Taxonomy" id="2823377"/>
    <lineage>
        <taxon>Bacteria</taxon>
        <taxon>Pseudomonadati</taxon>
        <taxon>Thermodesulfobacteriota</taxon>
        <taxon>Desulfobacteria</taxon>
        <taxon>Desulfobacterales</taxon>
        <taxon>Desulfobacteraceae</taxon>
        <taxon>Desulfobotulus</taxon>
    </lineage>
</organism>
<name>A0ABT3N6L9_9BACT</name>
<gene>
    <name evidence="1" type="ORF">OOT00_03775</name>
</gene>
<evidence type="ECO:0000313" key="1">
    <source>
        <dbReference type="EMBL" id="MCW7753103.1"/>
    </source>
</evidence>
<reference evidence="1 2" key="1">
    <citation type="submission" date="2022-11" db="EMBL/GenBank/DDBJ databases">
        <title>Desulfobotulus tamanensis H1 sp. nov. - anaerobic, alkaliphilic, sulphate reducing bacterium isolated from terrestrial mud volcano.</title>
        <authorList>
            <person name="Frolova A."/>
            <person name="Merkel A.Y."/>
            <person name="Slobodkin A.I."/>
        </authorList>
    </citation>
    <scope>NUCLEOTIDE SEQUENCE [LARGE SCALE GENOMIC DNA]</scope>
    <source>
        <strain evidence="1 2">H1</strain>
    </source>
</reference>
<proteinExistence type="predicted"/>